<dbReference type="GO" id="GO:0060271">
    <property type="term" value="P:cilium assembly"/>
    <property type="evidence" value="ECO:0007669"/>
    <property type="project" value="TreeGrafter"/>
</dbReference>
<accession>A0AA39IN66</accession>
<dbReference type="EMBL" id="JAUCMV010000001">
    <property type="protein sequence ID" value="KAK0426357.1"/>
    <property type="molecule type" value="Genomic_DNA"/>
</dbReference>
<dbReference type="Gene3D" id="6.20.200.20">
    <property type="match status" value="3"/>
</dbReference>
<dbReference type="Pfam" id="PF14727">
    <property type="entry name" value="PHTB1_N"/>
    <property type="match status" value="1"/>
</dbReference>
<dbReference type="Pfam" id="PF00094">
    <property type="entry name" value="VWD"/>
    <property type="match status" value="1"/>
</dbReference>
<dbReference type="PROSITE" id="PS50184">
    <property type="entry name" value="VWFC_2"/>
    <property type="match status" value="3"/>
</dbReference>
<gene>
    <name evidence="5" type="ORF">QR680_009666</name>
</gene>
<dbReference type="SUPFAM" id="SSF57603">
    <property type="entry name" value="FnI-like domain"/>
    <property type="match status" value="4"/>
</dbReference>
<dbReference type="InterPro" id="IPR026511">
    <property type="entry name" value="PTHB1"/>
</dbReference>
<feature type="domain" description="VWFC" evidence="3">
    <location>
        <begin position="1137"/>
        <end position="1196"/>
    </location>
</feature>
<feature type="domain" description="VWFC" evidence="3">
    <location>
        <begin position="926"/>
        <end position="988"/>
    </location>
</feature>
<evidence type="ECO:0000313" key="5">
    <source>
        <dbReference type="EMBL" id="KAK0426357.1"/>
    </source>
</evidence>
<keyword evidence="1" id="KW-0175">Coiled coil</keyword>
<protein>
    <recommendedName>
        <fullName evidence="7">VWFD domain-containing protein</fullName>
    </recommendedName>
</protein>
<evidence type="ECO:0008006" key="7">
    <source>
        <dbReference type="Google" id="ProtNLM"/>
    </source>
</evidence>
<dbReference type="PROSITE" id="PS51233">
    <property type="entry name" value="VWFD"/>
    <property type="match status" value="1"/>
</dbReference>
<reference evidence="5" key="1">
    <citation type="submission" date="2023-06" db="EMBL/GenBank/DDBJ databases">
        <title>Genomic analysis of the entomopathogenic nematode Steinernema hermaphroditum.</title>
        <authorList>
            <person name="Schwarz E.M."/>
            <person name="Heppert J.K."/>
            <person name="Baniya A."/>
            <person name="Schwartz H.T."/>
            <person name="Tan C.-H."/>
            <person name="Antoshechkin I."/>
            <person name="Sternberg P.W."/>
            <person name="Goodrich-Blair H."/>
            <person name="Dillman A.R."/>
        </authorList>
    </citation>
    <scope>NUCLEOTIDE SEQUENCE</scope>
    <source>
        <strain evidence="5">PS9179</strain>
        <tissue evidence="5">Whole animal</tissue>
    </source>
</reference>
<feature type="domain" description="VWFC" evidence="3">
    <location>
        <begin position="1201"/>
        <end position="1268"/>
    </location>
</feature>
<evidence type="ECO:0000259" key="4">
    <source>
        <dbReference type="PROSITE" id="PS51233"/>
    </source>
</evidence>
<dbReference type="Pfam" id="PF23337">
    <property type="entry name" value="PTHB1_pf"/>
    <property type="match status" value="1"/>
</dbReference>
<dbReference type="Proteomes" id="UP001175271">
    <property type="component" value="Unassembled WGS sequence"/>
</dbReference>
<dbReference type="InterPro" id="IPR001846">
    <property type="entry name" value="VWF_type-D"/>
</dbReference>
<dbReference type="PANTHER" id="PTHR20991:SF0">
    <property type="entry name" value="PROTEIN PTHB1"/>
    <property type="match status" value="1"/>
</dbReference>
<dbReference type="InterPro" id="IPR055362">
    <property type="entry name" value="PTHB1_pf_dom"/>
</dbReference>
<dbReference type="InterPro" id="IPR028073">
    <property type="entry name" value="PHTB1_N_dom"/>
</dbReference>
<dbReference type="GO" id="GO:0016020">
    <property type="term" value="C:membrane"/>
    <property type="evidence" value="ECO:0007669"/>
    <property type="project" value="TreeGrafter"/>
</dbReference>
<feature type="coiled-coil region" evidence="1">
    <location>
        <begin position="360"/>
        <end position="387"/>
    </location>
</feature>
<organism evidence="5 6">
    <name type="scientific">Steinernema hermaphroditum</name>
    <dbReference type="NCBI Taxonomy" id="289476"/>
    <lineage>
        <taxon>Eukaryota</taxon>
        <taxon>Metazoa</taxon>
        <taxon>Ecdysozoa</taxon>
        <taxon>Nematoda</taxon>
        <taxon>Chromadorea</taxon>
        <taxon>Rhabditida</taxon>
        <taxon>Tylenchina</taxon>
        <taxon>Panagrolaimomorpha</taxon>
        <taxon>Strongyloidoidea</taxon>
        <taxon>Steinernematidae</taxon>
        <taxon>Steinernema</taxon>
    </lineage>
</organism>
<dbReference type="PROSITE" id="PS01208">
    <property type="entry name" value="VWFC_1"/>
    <property type="match status" value="3"/>
</dbReference>
<dbReference type="InterPro" id="IPR001007">
    <property type="entry name" value="VWF_dom"/>
</dbReference>
<evidence type="ECO:0000256" key="2">
    <source>
        <dbReference type="SAM" id="MobiDB-lite"/>
    </source>
</evidence>
<feature type="domain" description="VWFD" evidence="4">
    <location>
        <begin position="1272"/>
        <end position="1456"/>
    </location>
</feature>
<dbReference type="PANTHER" id="PTHR20991">
    <property type="entry name" value="PARATHYROID HORMONE-RESPONSIVE B1 GENE"/>
    <property type="match status" value="1"/>
</dbReference>
<name>A0AA39IN66_9BILA</name>
<dbReference type="Pfam" id="PF00093">
    <property type="entry name" value="VWC"/>
    <property type="match status" value="2"/>
</dbReference>
<evidence type="ECO:0000256" key="1">
    <source>
        <dbReference type="SAM" id="Coils"/>
    </source>
</evidence>
<dbReference type="GO" id="GO:0034464">
    <property type="term" value="C:BBSome"/>
    <property type="evidence" value="ECO:0007669"/>
    <property type="project" value="InterPro"/>
</dbReference>
<dbReference type="SMART" id="SM00216">
    <property type="entry name" value="VWD"/>
    <property type="match status" value="1"/>
</dbReference>
<evidence type="ECO:0000259" key="3">
    <source>
        <dbReference type="PROSITE" id="PS50184"/>
    </source>
</evidence>
<dbReference type="SMART" id="SM00214">
    <property type="entry name" value="VWC"/>
    <property type="match status" value="4"/>
</dbReference>
<evidence type="ECO:0000313" key="6">
    <source>
        <dbReference type="Proteomes" id="UP001175271"/>
    </source>
</evidence>
<proteinExistence type="predicted"/>
<keyword evidence="6" id="KW-1185">Reference proteome</keyword>
<comment type="caution">
    <text evidence="5">The sequence shown here is derived from an EMBL/GenBank/DDBJ whole genome shotgun (WGS) entry which is preliminary data.</text>
</comment>
<sequence length="1567" mass="175427">MSLFRVQEWYSTEVEGASSVAVVQLFGCRDQIVIGSPSGSVAILDPGGKVEGRQEMGLLMEQSFAEPVIGVCVGSFIKNLDVPTIAVLHPRSIRFCRLKSENNDSHRLDSMFEHKLPFVAYNMCHGTFGRSANDQVCVQSLNCALAIYEAEHHVFTRTVVNAMHPGPLAYSPQGELIVIASGHTLSLIKFQALAVASNTGQGKKLSVDWAFELGDTAVDIAILSEAAHPAIAVLCRRTVFCFSPLGRMYFMFRMETVAVSFLLYHSSSDPRIQMCISTSTQTLLFYSFNQTATHPNAPLRLAWSSQVDFVVSRIAMCSFSNSLRCLLGLLSPEGKLSIVYLGTEPSLYRFPDTETRYIDFQAKRKELGELEKMIRKAAKNSKEFERNIKFKIYHSVHPLDSQSGAYDSLESVPSLTVDVEVEAAMGKQIFLDFSSHLFSQETHFALENTERMITVTLFVKERPVRDLRCTITATTSAAESCMLEFKVPLALTCRLVASIRSALIKLTISSTESCIDLGKLYPEFDVNNQSSIGFQPYCARPDAVVSVFTAAKSNRYRIQSDRFDHLFMIVDDLVERIRQFQPNSRFECVVPFDSVMVGVERFAELEERRLKMIETVQKSSVQMRHIESVFLTRLKDVDVSSPTVDDDFIGNRLLTQYAYNDVLSLLDELAELDARLDDEAATLGAVFNLARAALAIDGKAQLPVGASIAENFRQQKVSDQLSWALSVVKLSGTAKEGFSRISESSQLKRQLETLFESGGALHPIVEEEDDELEAEAEKAADFLANRGFEFVRLETGSLVPSAGPRNSDLEVRLLGDTKTCGRFFGSCASSFEEIRCRRRRSSACNTIPRRLLSRILGSAPRLPQRGGSASASGDATTRRWRQSPLCDCRMSSSRRPPEDPFRILLLVPLLLLLLHGSVAQLLGKDVVCDNEGEKVTLPETLFDPLNPACFDCRCQKGEVACKRKTCPSLQTCPLAEPPRPGECCPSCLTCNYLGIERQNDERWLSSQDSCTTLTCKAGIITSARMQCVEECKHGVRIPGFCCKLCSTHRRAPLQLKNRDPCIVCDQRRDRWEHCYRIGCPVLDCPTTLHHQVEGRCCPECVLKAADRPRYATPIGPTANGTRHELVMRPRYRGVIGGYCTFRNRRYPVFASFRVDSCTRCKCEEGGIICQRFTCPPLDCDPSRIFFLEHVCCPFCHQHLPQPCTEVLGSRNATHKHGTLWRRDECTQCSCSNGTIACEAETCPETSRHRCPRGYKKVRPRGRCCYVCELREATCTVFGDPHYRTFDGATFSHQGLCSYILAQECTLRGQTPQFTVVSHNGNDDADYVWTKRISILIVSEYGDPFRVQLYRDKAIREQGELVAVPHTRTLGFPEYRAELDRGGNLVVTFHVLGFSVLWDGQSMVEVTASVAHRAHLCGLCGNFNNYTEDDMIPRYGAAPTRDVAKFAESWRWGDRCAASKWRKKKVFRCENPAVRREDLTACKTLRTSMLFVGCRPEIPVHGYIRKCLENVCDDSCDRESTGQPCFCGTFIDYALLCNDSDLLNLPIALKIKDLEVHPSCPRIKLSSP</sequence>
<feature type="region of interest" description="Disordered" evidence="2">
    <location>
        <begin position="859"/>
        <end position="878"/>
    </location>
</feature>